<dbReference type="GO" id="GO:0016787">
    <property type="term" value="F:hydrolase activity"/>
    <property type="evidence" value="ECO:0007669"/>
    <property type="project" value="InterPro"/>
</dbReference>
<dbReference type="GO" id="GO:0070125">
    <property type="term" value="P:mitochondrial translational elongation"/>
    <property type="evidence" value="ECO:0007669"/>
    <property type="project" value="TreeGrafter"/>
</dbReference>
<dbReference type="GO" id="GO:0032042">
    <property type="term" value="P:mitochondrial DNA metabolic process"/>
    <property type="evidence" value="ECO:0007669"/>
    <property type="project" value="TreeGrafter"/>
</dbReference>
<dbReference type="PROSITE" id="PS51192">
    <property type="entry name" value="HELICASE_ATP_BIND_1"/>
    <property type="match status" value="1"/>
</dbReference>
<dbReference type="AlphaFoldDB" id="A0A0D2MZ73"/>
<dbReference type="SMART" id="SM00490">
    <property type="entry name" value="HELICc"/>
    <property type="match status" value="1"/>
</dbReference>
<proteinExistence type="predicted"/>
<evidence type="ECO:0000313" key="4">
    <source>
        <dbReference type="EMBL" id="KJA29443.1"/>
    </source>
</evidence>
<keyword evidence="1" id="KW-0547">Nucleotide-binding</keyword>
<gene>
    <name evidence="4" type="ORF">HYPSUDRAFT_176394</name>
</gene>
<keyword evidence="1" id="KW-0067">ATP-binding</keyword>
<dbReference type="SMART" id="SM00487">
    <property type="entry name" value="DEXDc"/>
    <property type="match status" value="1"/>
</dbReference>
<protein>
    <recommendedName>
        <fullName evidence="6">P-loop containing nucleoside triphosphate hydrolase protein</fullName>
    </recommendedName>
</protein>
<dbReference type="Pfam" id="PF00271">
    <property type="entry name" value="Helicase_C"/>
    <property type="match status" value="1"/>
</dbReference>
<dbReference type="Gene3D" id="3.40.50.300">
    <property type="entry name" value="P-loop containing nucleotide triphosphate hydrolases"/>
    <property type="match status" value="2"/>
</dbReference>
<dbReference type="STRING" id="945553.A0A0D2MZ73"/>
<dbReference type="CDD" id="cd18799">
    <property type="entry name" value="SF2_C_EcoAI-like"/>
    <property type="match status" value="1"/>
</dbReference>
<dbReference type="Proteomes" id="UP000054270">
    <property type="component" value="Unassembled WGS sequence"/>
</dbReference>
<dbReference type="InterPro" id="IPR027417">
    <property type="entry name" value="P-loop_NTPase"/>
</dbReference>
<keyword evidence="1" id="KW-0347">Helicase</keyword>
<dbReference type="InterPro" id="IPR001650">
    <property type="entry name" value="Helicase_C-like"/>
</dbReference>
<dbReference type="GO" id="GO:0061749">
    <property type="term" value="F:forked DNA-dependent helicase activity"/>
    <property type="evidence" value="ECO:0007669"/>
    <property type="project" value="TreeGrafter"/>
</dbReference>
<dbReference type="PANTHER" id="PTHR47396:SF1">
    <property type="entry name" value="ATP-DEPENDENT HELICASE IRC3-RELATED"/>
    <property type="match status" value="1"/>
</dbReference>
<dbReference type="Pfam" id="PF04851">
    <property type="entry name" value="ResIII"/>
    <property type="match status" value="1"/>
</dbReference>
<sequence length="654" mass="72470">MQCRWRPLSSLFLSFNRRGVSTHAPIVLRPYQELCLTSCTDALAAGSTRIGVSLPTGSGKTTVFVSLLSRIESPANNAAATRSLIVVNSIELARQSAEQVKRMFPHWHVEIEQGAKHQASGTADVTIATYQTLNNELRLRKFDSKMFKAVIIDEAHHAAAPSYRRVLSRFHNDIKHPDGLVIDELPHKIPIIGFSATFSRHDGIALGAVFESIVYHRDFLEMIKDQWLCDIRFTSVKAKLNLSKVPINSVNKDFSATGLASVMNSESMNNVVVRSWIDRASERKSTLVFCVNIAHVVELTKTFRSYGVDARYIFAATPPAERKELISAFKQGDFPVLVNCAILTEGADIPNIDCVVLARPTRSRNIFAQMVGRGMRLSPTTGKTDCRIIDFVDSHSRVGGVVSLPNLFGLDPGELDIDDETIDTLRTRIHDRSAEYHHKLLTSPYIPKSDVPKSGAPITLEELPNPFSVTYTDHDDAFGMMEDLSGTEQSMSSPYAWVHCGAGIWVLELHQRGFLRVEPDDAEPAQEDGKPLAEGLLYKARYTAANHNSKIRQPFLAPRTLFGGLALATAIRACDNYVQTKLFKNPPTMLRTTAEWRKLPASAAQRNLIMKKQKSHPDVEPLSDSTALTKGQAAIIIARLKHGAGVSSFPGKYW</sequence>
<evidence type="ECO:0000259" key="3">
    <source>
        <dbReference type="PROSITE" id="PS51194"/>
    </source>
</evidence>
<accession>A0A0D2MZ73</accession>
<dbReference type="GO" id="GO:0005759">
    <property type="term" value="C:mitochondrial matrix"/>
    <property type="evidence" value="ECO:0007669"/>
    <property type="project" value="TreeGrafter"/>
</dbReference>
<dbReference type="GO" id="GO:0000403">
    <property type="term" value="F:Y-form DNA binding"/>
    <property type="evidence" value="ECO:0007669"/>
    <property type="project" value="TreeGrafter"/>
</dbReference>
<evidence type="ECO:0000256" key="1">
    <source>
        <dbReference type="ARBA" id="ARBA00022806"/>
    </source>
</evidence>
<dbReference type="PROSITE" id="PS51194">
    <property type="entry name" value="HELICASE_CTER"/>
    <property type="match status" value="1"/>
</dbReference>
<dbReference type="EMBL" id="KN817519">
    <property type="protein sequence ID" value="KJA29443.1"/>
    <property type="molecule type" value="Genomic_DNA"/>
</dbReference>
<dbReference type="InterPro" id="IPR006935">
    <property type="entry name" value="Helicase/UvrB_N"/>
</dbReference>
<evidence type="ECO:0008006" key="6">
    <source>
        <dbReference type="Google" id="ProtNLM"/>
    </source>
</evidence>
<dbReference type="OrthoDB" id="270584at2759"/>
<keyword evidence="5" id="KW-1185">Reference proteome</keyword>
<dbReference type="SUPFAM" id="SSF52540">
    <property type="entry name" value="P-loop containing nucleoside triphosphate hydrolases"/>
    <property type="match status" value="1"/>
</dbReference>
<dbReference type="OMA" id="HVIDMVA"/>
<dbReference type="InterPro" id="IPR050742">
    <property type="entry name" value="Helicase_Restrict-Modif_Enz"/>
</dbReference>
<keyword evidence="1" id="KW-0378">Hydrolase</keyword>
<organism evidence="4 5">
    <name type="scientific">Hypholoma sublateritium (strain FD-334 SS-4)</name>
    <dbReference type="NCBI Taxonomy" id="945553"/>
    <lineage>
        <taxon>Eukaryota</taxon>
        <taxon>Fungi</taxon>
        <taxon>Dikarya</taxon>
        <taxon>Basidiomycota</taxon>
        <taxon>Agaricomycotina</taxon>
        <taxon>Agaricomycetes</taxon>
        <taxon>Agaricomycetidae</taxon>
        <taxon>Agaricales</taxon>
        <taxon>Agaricineae</taxon>
        <taxon>Strophariaceae</taxon>
        <taxon>Hypholoma</taxon>
    </lineage>
</organism>
<dbReference type="GO" id="GO:0005524">
    <property type="term" value="F:ATP binding"/>
    <property type="evidence" value="ECO:0007669"/>
    <property type="project" value="InterPro"/>
</dbReference>
<name>A0A0D2MZ73_HYPSF</name>
<dbReference type="InterPro" id="IPR014001">
    <property type="entry name" value="Helicase_ATP-bd"/>
</dbReference>
<feature type="domain" description="Helicase ATP-binding" evidence="2">
    <location>
        <begin position="41"/>
        <end position="216"/>
    </location>
</feature>
<evidence type="ECO:0000313" key="5">
    <source>
        <dbReference type="Proteomes" id="UP000054270"/>
    </source>
</evidence>
<dbReference type="PANTHER" id="PTHR47396">
    <property type="entry name" value="TYPE I RESTRICTION ENZYME ECOKI R PROTEIN"/>
    <property type="match status" value="1"/>
</dbReference>
<evidence type="ECO:0000259" key="2">
    <source>
        <dbReference type="PROSITE" id="PS51192"/>
    </source>
</evidence>
<feature type="domain" description="Helicase C-terminal" evidence="3">
    <location>
        <begin position="272"/>
        <end position="441"/>
    </location>
</feature>
<dbReference type="GO" id="GO:0036121">
    <property type="term" value="F:double-stranded DNA helicase activity"/>
    <property type="evidence" value="ECO:0007669"/>
    <property type="project" value="TreeGrafter"/>
</dbReference>
<reference evidence="5" key="1">
    <citation type="submission" date="2014-04" db="EMBL/GenBank/DDBJ databases">
        <title>Evolutionary Origins and Diversification of the Mycorrhizal Mutualists.</title>
        <authorList>
            <consortium name="DOE Joint Genome Institute"/>
            <consortium name="Mycorrhizal Genomics Consortium"/>
            <person name="Kohler A."/>
            <person name="Kuo A."/>
            <person name="Nagy L.G."/>
            <person name="Floudas D."/>
            <person name="Copeland A."/>
            <person name="Barry K.W."/>
            <person name="Cichocki N."/>
            <person name="Veneault-Fourrey C."/>
            <person name="LaButti K."/>
            <person name="Lindquist E.A."/>
            <person name="Lipzen A."/>
            <person name="Lundell T."/>
            <person name="Morin E."/>
            <person name="Murat C."/>
            <person name="Riley R."/>
            <person name="Ohm R."/>
            <person name="Sun H."/>
            <person name="Tunlid A."/>
            <person name="Henrissat B."/>
            <person name="Grigoriev I.V."/>
            <person name="Hibbett D.S."/>
            <person name="Martin F."/>
        </authorList>
    </citation>
    <scope>NUCLEOTIDE SEQUENCE [LARGE SCALE GENOMIC DNA]</scope>
    <source>
        <strain evidence="5">FD-334 SS-4</strain>
    </source>
</reference>